<proteinExistence type="inferred from homology"/>
<gene>
    <name evidence="9" type="ORF">CYJ10_11230</name>
</gene>
<protein>
    <submittedName>
        <fullName evidence="9">Nitrate ABC transporter permease</fullName>
    </submittedName>
</protein>
<feature type="domain" description="ABC transmembrane type-1" evidence="8">
    <location>
        <begin position="67"/>
        <end position="247"/>
    </location>
</feature>
<name>A0A2N5CDF5_9BURK</name>
<evidence type="ECO:0000256" key="1">
    <source>
        <dbReference type="ARBA" id="ARBA00004651"/>
    </source>
</evidence>
<dbReference type="CDD" id="cd06261">
    <property type="entry name" value="TM_PBP2"/>
    <property type="match status" value="1"/>
</dbReference>
<feature type="transmembrane region" description="Helical" evidence="7">
    <location>
        <begin position="229"/>
        <end position="248"/>
    </location>
</feature>
<evidence type="ECO:0000256" key="2">
    <source>
        <dbReference type="ARBA" id="ARBA00022448"/>
    </source>
</evidence>
<keyword evidence="3" id="KW-1003">Cell membrane</keyword>
<dbReference type="InterPro" id="IPR035906">
    <property type="entry name" value="MetI-like_sf"/>
</dbReference>
<dbReference type="PANTHER" id="PTHR30151:SF0">
    <property type="entry name" value="ABC TRANSPORTER PERMEASE PROTEIN MJ0413-RELATED"/>
    <property type="match status" value="1"/>
</dbReference>
<dbReference type="PANTHER" id="PTHR30151">
    <property type="entry name" value="ALKANE SULFONATE ABC TRANSPORTER-RELATED, MEMBRANE SUBUNIT"/>
    <property type="match status" value="1"/>
</dbReference>
<organism evidence="9 10">
    <name type="scientific">Cupriavidus pauculus</name>
    <dbReference type="NCBI Taxonomy" id="82633"/>
    <lineage>
        <taxon>Bacteria</taxon>
        <taxon>Pseudomonadati</taxon>
        <taxon>Pseudomonadota</taxon>
        <taxon>Betaproteobacteria</taxon>
        <taxon>Burkholderiales</taxon>
        <taxon>Burkholderiaceae</taxon>
        <taxon>Cupriavidus</taxon>
    </lineage>
</organism>
<keyword evidence="6 7" id="KW-0472">Membrane</keyword>
<dbReference type="STRING" id="82633.GCA_000974605_05267"/>
<dbReference type="EMBL" id="PJRP01000004">
    <property type="protein sequence ID" value="PLQ00228.1"/>
    <property type="molecule type" value="Genomic_DNA"/>
</dbReference>
<keyword evidence="5 7" id="KW-1133">Transmembrane helix</keyword>
<feature type="transmembrane region" description="Helical" evidence="7">
    <location>
        <begin position="74"/>
        <end position="93"/>
    </location>
</feature>
<keyword evidence="2 7" id="KW-0813">Transport</keyword>
<dbReference type="GO" id="GO:0055085">
    <property type="term" value="P:transmembrane transport"/>
    <property type="evidence" value="ECO:0007669"/>
    <property type="project" value="InterPro"/>
</dbReference>
<dbReference type="InterPro" id="IPR000515">
    <property type="entry name" value="MetI-like"/>
</dbReference>
<comment type="subcellular location">
    <subcellularLocation>
        <location evidence="1 7">Cell membrane</location>
        <topology evidence="1 7">Multi-pass membrane protein</topology>
    </subcellularLocation>
</comment>
<dbReference type="PROSITE" id="PS50928">
    <property type="entry name" value="ABC_TM1"/>
    <property type="match status" value="1"/>
</dbReference>
<dbReference type="AlphaFoldDB" id="A0A2N5CDF5"/>
<feature type="transmembrane region" description="Helical" evidence="7">
    <location>
        <begin position="133"/>
        <end position="152"/>
    </location>
</feature>
<dbReference type="Pfam" id="PF00528">
    <property type="entry name" value="BPD_transp_1"/>
    <property type="match status" value="1"/>
</dbReference>
<dbReference type="GO" id="GO:0005886">
    <property type="term" value="C:plasma membrane"/>
    <property type="evidence" value="ECO:0007669"/>
    <property type="project" value="UniProtKB-SubCell"/>
</dbReference>
<evidence type="ECO:0000256" key="4">
    <source>
        <dbReference type="ARBA" id="ARBA00022692"/>
    </source>
</evidence>
<comment type="similarity">
    <text evidence="7">Belongs to the binding-protein-dependent transport system permease family.</text>
</comment>
<dbReference type="Gene3D" id="1.10.3720.10">
    <property type="entry name" value="MetI-like"/>
    <property type="match status" value="1"/>
</dbReference>
<comment type="caution">
    <text evidence="9">The sequence shown here is derived from an EMBL/GenBank/DDBJ whole genome shotgun (WGS) entry which is preliminary data.</text>
</comment>
<feature type="transmembrane region" description="Helical" evidence="7">
    <location>
        <begin position="173"/>
        <end position="194"/>
    </location>
</feature>
<evidence type="ECO:0000313" key="9">
    <source>
        <dbReference type="EMBL" id="PLQ00228.1"/>
    </source>
</evidence>
<feature type="transmembrane region" description="Helical" evidence="7">
    <location>
        <begin position="12"/>
        <end position="35"/>
    </location>
</feature>
<keyword evidence="4 7" id="KW-0812">Transmembrane</keyword>
<reference evidence="9 10" key="1">
    <citation type="submission" date="2017-12" db="EMBL/GenBank/DDBJ databases">
        <title>Genome sequence of the active heterotrophic nitrifier-denitrifier, Cupriavidus pauculus UM1.</title>
        <authorList>
            <person name="Putonti C."/>
            <person name="Castignetti D."/>
        </authorList>
    </citation>
    <scope>NUCLEOTIDE SEQUENCE [LARGE SCALE GENOMIC DNA]</scope>
    <source>
        <strain evidence="9 10">UM1</strain>
    </source>
</reference>
<evidence type="ECO:0000256" key="7">
    <source>
        <dbReference type="RuleBase" id="RU363032"/>
    </source>
</evidence>
<sequence length="279" mass="30443">MRSTTVTTTAARHVATLVLQRLLLVALLLGLWWWAAARVPSFVLPGPEKVGLALMSLWHGDTFAADVAATCRRVFSGFVLATLVGSGLGLTLGASRVLARFFEPVLTVFNTVSSAIWAIFAIIWFGISDATTVFVVFMTAMPLILTNVWEGTKTVDAHYVDLARSFRMSRVQVLRKIYVPTILPHFFAGARLAFGFGWRVSLVAETIGSSSGIGYRLRQAADLVQTDQVFAWTVLLVGLMLLLEGGLLKPAERWLFRWKAAARQPSAPSVSAPSVSFQA</sequence>
<dbReference type="OrthoDB" id="9806809at2"/>
<evidence type="ECO:0000259" key="8">
    <source>
        <dbReference type="PROSITE" id="PS50928"/>
    </source>
</evidence>
<dbReference type="Proteomes" id="UP000234341">
    <property type="component" value="Unassembled WGS sequence"/>
</dbReference>
<evidence type="ECO:0000256" key="5">
    <source>
        <dbReference type="ARBA" id="ARBA00022989"/>
    </source>
</evidence>
<accession>A0A2N5CDF5</accession>
<feature type="transmembrane region" description="Helical" evidence="7">
    <location>
        <begin position="105"/>
        <end position="127"/>
    </location>
</feature>
<evidence type="ECO:0000256" key="3">
    <source>
        <dbReference type="ARBA" id="ARBA00022475"/>
    </source>
</evidence>
<evidence type="ECO:0000313" key="10">
    <source>
        <dbReference type="Proteomes" id="UP000234341"/>
    </source>
</evidence>
<dbReference type="SUPFAM" id="SSF161098">
    <property type="entry name" value="MetI-like"/>
    <property type="match status" value="1"/>
</dbReference>
<evidence type="ECO:0000256" key="6">
    <source>
        <dbReference type="ARBA" id="ARBA00023136"/>
    </source>
</evidence>